<dbReference type="Gene3D" id="3.40.50.10170">
    <property type="match status" value="1"/>
</dbReference>
<keyword evidence="2" id="KW-0446">Lipid-binding</keyword>
<dbReference type="Proteomes" id="UP000095209">
    <property type="component" value="Unassembled WGS sequence"/>
</dbReference>
<proteinExistence type="predicted"/>
<dbReference type="PANTHER" id="PTHR33434:SF3">
    <property type="entry name" value="DEGV DOMAIN-CONTAINING PROTEIN YITS"/>
    <property type="match status" value="1"/>
</dbReference>
<sequence>MSIRIITDSGCDLSNEILEQLNITCVPFGVHIDGVDYLDRETIEIQTVYEELEKGKIAKTSQVSPAILEETFTNVAKENETAIFIAFSSHLSGTYQTAVMMKESVASQYPNLNLTVIDSKSGSLGQGLIVQRAAEMVKKHKNLNEIIQVIKQLSNHIEHIFTVDSLEHLYRGGRISRTSAFVGGLLNIKPILHLDDGKLFPFEKIRGRKKLIKRLLEIVEERGSKIAQQTIGITHGNDEESALKLKELVKEKFGAKDFLIQPLGSAIGAHTGTGALALFFLNKVEE</sequence>
<evidence type="ECO:0000256" key="2">
    <source>
        <dbReference type="ARBA" id="ARBA00023121"/>
    </source>
</evidence>
<evidence type="ECO:0000256" key="1">
    <source>
        <dbReference type="ARBA" id="ARBA00003238"/>
    </source>
</evidence>
<comment type="function">
    <text evidence="1">May bind long-chain fatty acids, such as palmitate, and may play a role in lipid transport or fatty acid metabolism.</text>
</comment>
<dbReference type="Gene3D" id="3.30.1180.10">
    <property type="match status" value="1"/>
</dbReference>
<dbReference type="InterPro" id="IPR043168">
    <property type="entry name" value="DegV_C"/>
</dbReference>
<accession>A0A1E5LC36</accession>
<protein>
    <submittedName>
        <fullName evidence="3">Fatty acid-binding protein DegV</fullName>
    </submittedName>
</protein>
<comment type="caution">
    <text evidence="3">The sequence shown here is derived from an EMBL/GenBank/DDBJ whole genome shotgun (WGS) entry which is preliminary data.</text>
</comment>
<dbReference type="GO" id="GO:0008289">
    <property type="term" value="F:lipid binding"/>
    <property type="evidence" value="ECO:0007669"/>
    <property type="project" value="UniProtKB-KW"/>
</dbReference>
<evidence type="ECO:0000313" key="3">
    <source>
        <dbReference type="EMBL" id="OEH91654.1"/>
    </source>
</evidence>
<dbReference type="InterPro" id="IPR050270">
    <property type="entry name" value="DegV_domain_contain"/>
</dbReference>
<dbReference type="PANTHER" id="PTHR33434">
    <property type="entry name" value="DEGV DOMAIN-CONTAINING PROTEIN DR_1986-RELATED"/>
    <property type="match status" value="1"/>
</dbReference>
<dbReference type="SUPFAM" id="SSF82549">
    <property type="entry name" value="DAK1/DegV-like"/>
    <property type="match status" value="1"/>
</dbReference>
<keyword evidence="4" id="KW-1185">Reference proteome</keyword>
<dbReference type="STRING" id="1305675.BFG57_04590"/>
<dbReference type="RefSeq" id="WP_069718391.1">
    <property type="nucleotide sequence ID" value="NZ_MJEH01000055.1"/>
</dbReference>
<reference evidence="3 4" key="1">
    <citation type="submission" date="2016-08" db="EMBL/GenBank/DDBJ databases">
        <title>Genome of Bacillus solimangrovi GH2-4.</title>
        <authorList>
            <person name="Lim S."/>
            <person name="Kim B.-C."/>
        </authorList>
    </citation>
    <scope>NUCLEOTIDE SEQUENCE [LARGE SCALE GENOMIC DNA]</scope>
    <source>
        <strain evidence="3 4">GH2-4</strain>
    </source>
</reference>
<dbReference type="OrthoDB" id="9780660at2"/>
<evidence type="ECO:0000313" key="4">
    <source>
        <dbReference type="Proteomes" id="UP000095209"/>
    </source>
</evidence>
<organism evidence="3 4">
    <name type="scientific">Bacillus solimangrovi</name>
    <dbReference type="NCBI Taxonomy" id="1305675"/>
    <lineage>
        <taxon>Bacteria</taxon>
        <taxon>Bacillati</taxon>
        <taxon>Bacillota</taxon>
        <taxon>Bacilli</taxon>
        <taxon>Bacillales</taxon>
        <taxon>Bacillaceae</taxon>
        <taxon>Bacillus</taxon>
    </lineage>
</organism>
<dbReference type="PROSITE" id="PS51482">
    <property type="entry name" value="DEGV"/>
    <property type="match status" value="1"/>
</dbReference>
<dbReference type="AlphaFoldDB" id="A0A1E5LC36"/>
<name>A0A1E5LC36_9BACI</name>
<dbReference type="InterPro" id="IPR003797">
    <property type="entry name" value="DegV"/>
</dbReference>
<dbReference type="Pfam" id="PF02645">
    <property type="entry name" value="DegV"/>
    <property type="match status" value="1"/>
</dbReference>
<dbReference type="EMBL" id="MJEH01000055">
    <property type="protein sequence ID" value="OEH91654.1"/>
    <property type="molecule type" value="Genomic_DNA"/>
</dbReference>
<gene>
    <name evidence="3" type="ORF">BFG57_04590</name>
</gene>
<dbReference type="NCBIfam" id="TIGR00762">
    <property type="entry name" value="DegV"/>
    <property type="match status" value="1"/>
</dbReference>